<feature type="region of interest" description="Disordered" evidence="1">
    <location>
        <begin position="217"/>
        <end position="237"/>
    </location>
</feature>
<reference evidence="2 3" key="1">
    <citation type="submission" date="2021-06" db="EMBL/GenBank/DDBJ databases">
        <authorList>
            <person name="Palmer J.M."/>
        </authorList>
    </citation>
    <scope>NUCLEOTIDE SEQUENCE [LARGE SCALE GENOMIC DNA]</scope>
    <source>
        <strain evidence="2 3">CL_MEX2019</strain>
        <tissue evidence="2">Muscle</tissue>
    </source>
</reference>
<comment type="caution">
    <text evidence="2">The sequence shown here is derived from an EMBL/GenBank/DDBJ whole genome shotgun (WGS) entry which is preliminary data.</text>
</comment>
<evidence type="ECO:0000313" key="3">
    <source>
        <dbReference type="Proteomes" id="UP001352852"/>
    </source>
</evidence>
<proteinExistence type="predicted"/>
<keyword evidence="3" id="KW-1185">Reference proteome</keyword>
<feature type="region of interest" description="Disordered" evidence="1">
    <location>
        <begin position="337"/>
        <end position="419"/>
    </location>
</feature>
<feature type="compositionally biased region" description="Polar residues" evidence="1">
    <location>
        <begin position="222"/>
        <end position="237"/>
    </location>
</feature>
<organism evidence="2 3">
    <name type="scientific">Characodon lateralis</name>
    <dbReference type="NCBI Taxonomy" id="208331"/>
    <lineage>
        <taxon>Eukaryota</taxon>
        <taxon>Metazoa</taxon>
        <taxon>Chordata</taxon>
        <taxon>Craniata</taxon>
        <taxon>Vertebrata</taxon>
        <taxon>Euteleostomi</taxon>
        <taxon>Actinopterygii</taxon>
        <taxon>Neopterygii</taxon>
        <taxon>Teleostei</taxon>
        <taxon>Neoteleostei</taxon>
        <taxon>Acanthomorphata</taxon>
        <taxon>Ovalentaria</taxon>
        <taxon>Atherinomorphae</taxon>
        <taxon>Cyprinodontiformes</taxon>
        <taxon>Goodeidae</taxon>
        <taxon>Characodon</taxon>
    </lineage>
</organism>
<dbReference type="Proteomes" id="UP001352852">
    <property type="component" value="Unassembled WGS sequence"/>
</dbReference>
<sequence length="459" mass="47509">DANHSLCLSDLSLISTDSELRENINNAQNLDLSNVTPIKIFELMFQSPENSISQDDPHPIKNPGETFCVETSAQPGVADASPVISFSVNPTSSSSSSNNAAVMEASSQHIQNSSSQAHTPVPVTVSVSSTQNPPFMHLSGAQQISDVPQAVQAPNHVTSQHYVALPPTFLQSESATQTSPLPQPVPVHPPVAPALTSTGSASAATTADGLSAVAQPVPLPNSAVTNTGPSQPSTPATINLASTPNVLQPSLVMSDQNLQWILSSAANSQQNPEQASHQGAPKVEKVFFTTAIPVGANAGNSVQQIGLSLPVIIIKQEETCQCNCACRDSVKDKTAKSASSIISAPSQQPTAESTPQLSSEPPHHSTTSSSSCCLPKSSSKVGEPRPEAPSSSSSSSSTTAAQRFSPIVSNTATNPSLSEGLSNMDVSDFLSMQSPETAANIEALLLVADDFNMTTDSGS</sequence>
<feature type="non-terminal residue" evidence="2">
    <location>
        <position position="1"/>
    </location>
</feature>
<evidence type="ECO:0000256" key="1">
    <source>
        <dbReference type="SAM" id="MobiDB-lite"/>
    </source>
</evidence>
<feature type="compositionally biased region" description="Polar residues" evidence="1">
    <location>
        <begin position="398"/>
        <end position="419"/>
    </location>
</feature>
<protein>
    <submittedName>
        <fullName evidence="2">Uncharacterized protein</fullName>
    </submittedName>
</protein>
<feature type="compositionally biased region" description="Low complexity" evidence="1">
    <location>
        <begin position="357"/>
        <end position="380"/>
    </location>
</feature>
<evidence type="ECO:0000313" key="2">
    <source>
        <dbReference type="EMBL" id="MED6280028.1"/>
    </source>
</evidence>
<name>A0ABU7DYA7_9TELE</name>
<dbReference type="EMBL" id="JAHUTJ010041331">
    <property type="protein sequence ID" value="MED6280028.1"/>
    <property type="molecule type" value="Genomic_DNA"/>
</dbReference>
<feature type="compositionally biased region" description="Low complexity" evidence="1">
    <location>
        <begin position="337"/>
        <end position="349"/>
    </location>
</feature>
<accession>A0ABU7DYA7</accession>
<gene>
    <name evidence="2" type="ORF">CHARACLAT_006594</name>
</gene>